<protein>
    <recommendedName>
        <fullName evidence="6">Probable membrane transporter protein</fullName>
    </recommendedName>
</protein>
<dbReference type="Pfam" id="PF01925">
    <property type="entry name" value="TauE"/>
    <property type="match status" value="1"/>
</dbReference>
<comment type="subcellular location">
    <subcellularLocation>
        <location evidence="6">Cell membrane</location>
        <topology evidence="6">Multi-pass membrane protein</topology>
    </subcellularLocation>
    <subcellularLocation>
        <location evidence="1">Membrane</location>
        <topology evidence="1">Multi-pass membrane protein</topology>
    </subcellularLocation>
</comment>
<keyword evidence="6" id="KW-1003">Cell membrane</keyword>
<feature type="transmembrane region" description="Helical" evidence="6">
    <location>
        <begin position="176"/>
        <end position="200"/>
    </location>
</feature>
<keyword evidence="4 6" id="KW-1133">Transmembrane helix</keyword>
<dbReference type="PANTHER" id="PTHR43483">
    <property type="entry name" value="MEMBRANE TRANSPORTER PROTEIN HI_0806-RELATED"/>
    <property type="match status" value="1"/>
</dbReference>
<comment type="similarity">
    <text evidence="2 6">Belongs to the 4-toluene sulfonate uptake permease (TSUP) (TC 2.A.102) family.</text>
</comment>
<dbReference type="Proteomes" id="UP001165678">
    <property type="component" value="Unassembled WGS sequence"/>
</dbReference>
<feature type="transmembrane region" description="Helical" evidence="6">
    <location>
        <begin position="83"/>
        <end position="102"/>
    </location>
</feature>
<accession>A0AA42CUV5</accession>
<sequence>MSFLIFAAIGALAGFLAGLFGIGGGAVIVPLLVLTFGVLGFSSETIVHLATGTSLATIAITSLSSARAHFIRRCVRVDCLRKLLPGLIPGAMLGVVVGGQLSGPVMSLLLGGFFVAVALKLLIAPGLARDKERLLPLPGMAGAGGVIGAVSSLFGVGGGTLSVPFLEWRGVSMRSAVGTSSACGVPIAVIGAVTAVVVGWHSPGLPHGATGYIYWPAFLGIVLMSVLTARLGARVAHYLSERWLKRIFAVLLLVMALKLLFG</sequence>
<feature type="transmembrane region" description="Helical" evidence="6">
    <location>
        <begin position="212"/>
        <end position="231"/>
    </location>
</feature>
<dbReference type="GO" id="GO:0005886">
    <property type="term" value="C:plasma membrane"/>
    <property type="evidence" value="ECO:0007669"/>
    <property type="project" value="UniProtKB-SubCell"/>
</dbReference>
<evidence type="ECO:0000256" key="4">
    <source>
        <dbReference type="ARBA" id="ARBA00022989"/>
    </source>
</evidence>
<dbReference type="PANTHER" id="PTHR43483:SF3">
    <property type="entry name" value="MEMBRANE TRANSPORTER PROTEIN HI_0806-RELATED"/>
    <property type="match status" value="1"/>
</dbReference>
<organism evidence="7 8">
    <name type="scientific">Larsenimonas rhizosphaerae</name>
    <dbReference type="NCBI Taxonomy" id="2944682"/>
    <lineage>
        <taxon>Bacteria</taxon>
        <taxon>Pseudomonadati</taxon>
        <taxon>Pseudomonadota</taxon>
        <taxon>Gammaproteobacteria</taxon>
        <taxon>Oceanospirillales</taxon>
        <taxon>Halomonadaceae</taxon>
        <taxon>Larsenimonas</taxon>
    </lineage>
</organism>
<dbReference type="AlphaFoldDB" id="A0AA42CUV5"/>
<evidence type="ECO:0000256" key="1">
    <source>
        <dbReference type="ARBA" id="ARBA00004141"/>
    </source>
</evidence>
<evidence type="ECO:0000313" key="7">
    <source>
        <dbReference type="EMBL" id="MCX2524794.1"/>
    </source>
</evidence>
<name>A0AA42CUV5_9GAMM</name>
<keyword evidence="8" id="KW-1185">Reference proteome</keyword>
<dbReference type="EMBL" id="JAPIVE010000003">
    <property type="protein sequence ID" value="MCX2524794.1"/>
    <property type="molecule type" value="Genomic_DNA"/>
</dbReference>
<evidence type="ECO:0000313" key="8">
    <source>
        <dbReference type="Proteomes" id="UP001165678"/>
    </source>
</evidence>
<evidence type="ECO:0000256" key="3">
    <source>
        <dbReference type="ARBA" id="ARBA00022692"/>
    </source>
</evidence>
<gene>
    <name evidence="7" type="ORF">OQ287_11140</name>
</gene>
<dbReference type="InterPro" id="IPR002781">
    <property type="entry name" value="TM_pro_TauE-like"/>
</dbReference>
<evidence type="ECO:0000256" key="6">
    <source>
        <dbReference type="RuleBase" id="RU363041"/>
    </source>
</evidence>
<feature type="transmembrane region" description="Helical" evidence="6">
    <location>
        <begin position="134"/>
        <end position="156"/>
    </location>
</feature>
<evidence type="ECO:0000256" key="2">
    <source>
        <dbReference type="ARBA" id="ARBA00009142"/>
    </source>
</evidence>
<evidence type="ECO:0000256" key="5">
    <source>
        <dbReference type="ARBA" id="ARBA00023136"/>
    </source>
</evidence>
<feature type="transmembrane region" description="Helical" evidence="6">
    <location>
        <begin position="243"/>
        <end position="261"/>
    </location>
</feature>
<comment type="caution">
    <text evidence="7">The sequence shown here is derived from an EMBL/GenBank/DDBJ whole genome shotgun (WGS) entry which is preliminary data.</text>
</comment>
<keyword evidence="5 6" id="KW-0472">Membrane</keyword>
<dbReference type="RefSeq" id="WP_265896466.1">
    <property type="nucleotide sequence ID" value="NZ_JAPIVE010000003.1"/>
</dbReference>
<keyword evidence="3 6" id="KW-0812">Transmembrane</keyword>
<feature type="transmembrane region" description="Helical" evidence="6">
    <location>
        <begin position="45"/>
        <end position="63"/>
    </location>
</feature>
<reference evidence="7" key="1">
    <citation type="submission" date="2022-11" db="EMBL/GenBank/DDBJ databases">
        <title>Larsenimonas rhizosphaerae sp. nov., isolated from a tidal mudflat.</title>
        <authorList>
            <person name="Lee S.D."/>
            <person name="Kim I.S."/>
        </authorList>
    </citation>
    <scope>NUCLEOTIDE SEQUENCE</scope>
    <source>
        <strain evidence="7">GH2-1</strain>
    </source>
</reference>
<proteinExistence type="inferred from homology"/>
<feature type="transmembrane region" description="Helical" evidence="6">
    <location>
        <begin position="108"/>
        <end position="127"/>
    </location>
</feature>